<dbReference type="InParanoid" id="A7S5B3"/>
<keyword evidence="4" id="KW-1185">Reference proteome</keyword>
<keyword evidence="1" id="KW-0732">Signal</keyword>
<dbReference type="Proteomes" id="UP000001593">
    <property type="component" value="Unassembled WGS sequence"/>
</dbReference>
<evidence type="ECO:0000256" key="1">
    <source>
        <dbReference type="SAM" id="SignalP"/>
    </source>
</evidence>
<protein>
    <recommendedName>
        <fullName evidence="2">WSC domain-containing protein</fullName>
    </recommendedName>
</protein>
<proteinExistence type="predicted"/>
<feature type="domain" description="WSC" evidence="2">
    <location>
        <begin position="29"/>
        <end position="105"/>
    </location>
</feature>
<feature type="signal peptide" evidence="1">
    <location>
        <begin position="1"/>
        <end position="22"/>
    </location>
</feature>
<evidence type="ECO:0000313" key="3">
    <source>
        <dbReference type="EMBL" id="EDO41060.1"/>
    </source>
</evidence>
<evidence type="ECO:0000259" key="2">
    <source>
        <dbReference type="Pfam" id="PF01822"/>
    </source>
</evidence>
<dbReference type="HOGENOM" id="CLU_1654236_0_0_1"/>
<dbReference type="Pfam" id="PF01822">
    <property type="entry name" value="WSC"/>
    <property type="match status" value="1"/>
</dbReference>
<organism evidence="3 4">
    <name type="scientific">Nematostella vectensis</name>
    <name type="common">Starlet sea anemone</name>
    <dbReference type="NCBI Taxonomy" id="45351"/>
    <lineage>
        <taxon>Eukaryota</taxon>
        <taxon>Metazoa</taxon>
        <taxon>Cnidaria</taxon>
        <taxon>Anthozoa</taxon>
        <taxon>Hexacorallia</taxon>
        <taxon>Actiniaria</taxon>
        <taxon>Edwardsiidae</taxon>
        <taxon>Nematostella</taxon>
    </lineage>
</organism>
<dbReference type="PhylomeDB" id="A7S5B3"/>
<name>A7S5B3_NEMVE</name>
<dbReference type="InterPro" id="IPR002889">
    <property type="entry name" value="WSC_carb-bd"/>
</dbReference>
<gene>
    <name evidence="3" type="ORF">NEMVEDRAFT_v1g207039</name>
</gene>
<feature type="chain" id="PRO_5002714117" description="WSC domain-containing protein" evidence="1">
    <location>
        <begin position="23"/>
        <end position="160"/>
    </location>
</feature>
<evidence type="ECO:0000313" key="4">
    <source>
        <dbReference type="Proteomes" id="UP000001593"/>
    </source>
</evidence>
<dbReference type="AlphaFoldDB" id="A7S5B3"/>
<accession>A7S5B3</accession>
<reference evidence="3 4" key="1">
    <citation type="journal article" date="2007" name="Science">
        <title>Sea anemone genome reveals ancestral eumetazoan gene repertoire and genomic organization.</title>
        <authorList>
            <person name="Putnam N.H."/>
            <person name="Srivastava M."/>
            <person name="Hellsten U."/>
            <person name="Dirks B."/>
            <person name="Chapman J."/>
            <person name="Salamov A."/>
            <person name="Terry A."/>
            <person name="Shapiro H."/>
            <person name="Lindquist E."/>
            <person name="Kapitonov V.V."/>
            <person name="Jurka J."/>
            <person name="Genikhovich G."/>
            <person name="Grigoriev I.V."/>
            <person name="Lucas S.M."/>
            <person name="Steele R.E."/>
            <person name="Finnerty J.R."/>
            <person name="Technau U."/>
            <person name="Martindale M.Q."/>
            <person name="Rokhsar D.S."/>
        </authorList>
    </citation>
    <scope>NUCLEOTIDE SEQUENCE [LARGE SCALE GENOMIC DNA]</scope>
    <source>
        <strain evidence="4">CH2 X CH6</strain>
    </source>
</reference>
<dbReference type="EMBL" id="DS469582">
    <property type="protein sequence ID" value="EDO41060.1"/>
    <property type="molecule type" value="Genomic_DNA"/>
</dbReference>
<sequence>MRVCLASGGFLSFLVLIQQAQGVPKYRSVGCYRDTQEGRQRPLPRLLADLRPYIEWPDISKTIDKCAALAQTEGYRFFGVQFFGECWSGTNSIDDVTRDGKSNACFQGVGEAFANFVYELPVKGSLSIQGTLYSRDTSMKLTPLFKEYLYSTELSLLNSR</sequence>